<sequence>MPPTAIASAKTADSMSPAASAVDNLQKPTHPKTYAINLELQDAYA</sequence>
<evidence type="ECO:0000313" key="2">
    <source>
        <dbReference type="EMBL" id="SPC12093.1"/>
    </source>
</evidence>
<proteinExistence type="predicted"/>
<dbReference type="EMBL" id="OGUS01000110">
    <property type="protein sequence ID" value="SPC12093.1"/>
    <property type="molecule type" value="Genomic_DNA"/>
</dbReference>
<comment type="caution">
    <text evidence="2">The sequence shown here is derived from an EMBL/GenBank/DDBJ whole genome shotgun (WGS) entry which is preliminary data.</text>
</comment>
<evidence type="ECO:0000256" key="1">
    <source>
        <dbReference type="SAM" id="MobiDB-lite"/>
    </source>
</evidence>
<accession>A0A375FUT1</accession>
<gene>
    <name evidence="2" type="ORF">CO2235_100113</name>
</gene>
<name>A0A375FUT1_9BURK</name>
<dbReference type="Proteomes" id="UP000256862">
    <property type="component" value="Chromosome CO2235"/>
</dbReference>
<reference evidence="2" key="1">
    <citation type="submission" date="2018-01" db="EMBL/GenBank/DDBJ databases">
        <authorList>
            <person name="Clerissi C."/>
        </authorList>
    </citation>
    <scope>NUCLEOTIDE SEQUENCE</scope>
    <source>
        <strain evidence="2">Cupriavidus oxalaticus LMG 2235</strain>
    </source>
</reference>
<organism evidence="2">
    <name type="scientific">Cupriavidus oxalaticus</name>
    <dbReference type="NCBI Taxonomy" id="96344"/>
    <lineage>
        <taxon>Bacteria</taxon>
        <taxon>Pseudomonadati</taxon>
        <taxon>Pseudomonadota</taxon>
        <taxon>Betaproteobacteria</taxon>
        <taxon>Burkholderiales</taxon>
        <taxon>Burkholderiaceae</taxon>
        <taxon>Cupriavidus</taxon>
    </lineage>
</organism>
<protein>
    <submittedName>
        <fullName evidence="2">Uncharacterized protein</fullName>
    </submittedName>
</protein>
<dbReference type="AlphaFoldDB" id="A0A375FUT1"/>
<feature type="region of interest" description="Disordered" evidence="1">
    <location>
        <begin position="1"/>
        <end position="26"/>
    </location>
</feature>